<evidence type="ECO:0000256" key="1">
    <source>
        <dbReference type="ARBA" id="ARBA00022485"/>
    </source>
</evidence>
<dbReference type="Gene3D" id="3.40.50.11540">
    <property type="entry name" value="NADH-ubiquinone oxidoreductase 51kDa subunit"/>
    <property type="match status" value="1"/>
</dbReference>
<feature type="non-terminal residue" evidence="6">
    <location>
        <position position="98"/>
    </location>
</feature>
<keyword evidence="2" id="KW-0479">Metal-binding</keyword>
<evidence type="ECO:0000313" key="6">
    <source>
        <dbReference type="EMBL" id="GAI67676.1"/>
    </source>
</evidence>
<reference evidence="6" key="1">
    <citation type="journal article" date="2014" name="Front. Microbiol.">
        <title>High frequency of phylogenetically diverse reductive dehalogenase-homologous genes in deep subseafloor sedimentary metagenomes.</title>
        <authorList>
            <person name="Kawai M."/>
            <person name="Futagami T."/>
            <person name="Toyoda A."/>
            <person name="Takaki Y."/>
            <person name="Nishi S."/>
            <person name="Hori S."/>
            <person name="Arai W."/>
            <person name="Tsubouchi T."/>
            <person name="Morono Y."/>
            <person name="Uchiyama I."/>
            <person name="Ito T."/>
            <person name="Fujiyama A."/>
            <person name="Inagaki F."/>
            <person name="Takami H."/>
        </authorList>
    </citation>
    <scope>NUCLEOTIDE SEQUENCE</scope>
    <source>
        <strain evidence="6">Expedition CK06-06</strain>
    </source>
</reference>
<keyword evidence="4" id="KW-0411">Iron-sulfur</keyword>
<dbReference type="Pfam" id="PF01512">
    <property type="entry name" value="Complex1_51K"/>
    <property type="match status" value="1"/>
</dbReference>
<gene>
    <name evidence="6" type="ORF">S06H3_65336</name>
</gene>
<accession>X1RL39</accession>
<dbReference type="PANTHER" id="PTHR43578:SF3">
    <property type="entry name" value="NADH-QUINONE OXIDOREDUCTASE SUBUNIT F"/>
    <property type="match status" value="1"/>
</dbReference>
<name>X1RL39_9ZZZZ</name>
<feature type="domain" description="NADH-ubiquinone oxidoreductase 51kDa subunit FMN-binding" evidence="5">
    <location>
        <begin position="10"/>
        <end position="98"/>
    </location>
</feature>
<dbReference type="InterPro" id="IPR011538">
    <property type="entry name" value="Nuo51_FMN-bd"/>
</dbReference>
<dbReference type="SUPFAM" id="SSF142019">
    <property type="entry name" value="Nqo1 FMN-binding domain-like"/>
    <property type="match status" value="1"/>
</dbReference>
<sequence length="98" mass="10704">MTPEQVIDEVKRSGLRGRGGAGFPTGLKWEFCRNSPGTQKYMICNADEGDPGAFMDRSTMEGDPHTVIEGMAIAAYAIGATEGYIYIRAEYPLAVKRL</sequence>
<dbReference type="PANTHER" id="PTHR43578">
    <property type="entry name" value="NADH-QUINONE OXIDOREDUCTASE SUBUNIT F"/>
    <property type="match status" value="1"/>
</dbReference>
<keyword evidence="1" id="KW-0004">4Fe-4S</keyword>
<dbReference type="GO" id="GO:0046872">
    <property type="term" value="F:metal ion binding"/>
    <property type="evidence" value="ECO:0007669"/>
    <property type="project" value="UniProtKB-KW"/>
</dbReference>
<dbReference type="EMBL" id="BARV01043958">
    <property type="protein sequence ID" value="GAI67676.1"/>
    <property type="molecule type" value="Genomic_DNA"/>
</dbReference>
<dbReference type="AlphaFoldDB" id="X1RL39"/>
<organism evidence="6">
    <name type="scientific">marine sediment metagenome</name>
    <dbReference type="NCBI Taxonomy" id="412755"/>
    <lineage>
        <taxon>unclassified sequences</taxon>
        <taxon>metagenomes</taxon>
        <taxon>ecological metagenomes</taxon>
    </lineage>
</organism>
<evidence type="ECO:0000256" key="4">
    <source>
        <dbReference type="ARBA" id="ARBA00023014"/>
    </source>
</evidence>
<evidence type="ECO:0000259" key="5">
    <source>
        <dbReference type="Pfam" id="PF01512"/>
    </source>
</evidence>
<dbReference type="GO" id="GO:0051539">
    <property type="term" value="F:4 iron, 4 sulfur cluster binding"/>
    <property type="evidence" value="ECO:0007669"/>
    <property type="project" value="UniProtKB-KW"/>
</dbReference>
<evidence type="ECO:0000256" key="3">
    <source>
        <dbReference type="ARBA" id="ARBA00023004"/>
    </source>
</evidence>
<evidence type="ECO:0000256" key="2">
    <source>
        <dbReference type="ARBA" id="ARBA00022723"/>
    </source>
</evidence>
<keyword evidence="3" id="KW-0408">Iron</keyword>
<proteinExistence type="predicted"/>
<protein>
    <recommendedName>
        <fullName evidence="5">NADH-ubiquinone oxidoreductase 51kDa subunit FMN-binding domain-containing protein</fullName>
    </recommendedName>
</protein>
<comment type="caution">
    <text evidence="6">The sequence shown here is derived from an EMBL/GenBank/DDBJ whole genome shotgun (WGS) entry which is preliminary data.</text>
</comment>
<dbReference type="InterPro" id="IPR037225">
    <property type="entry name" value="Nuo51_FMN-bd_sf"/>
</dbReference>